<evidence type="ECO:0000313" key="2">
    <source>
        <dbReference type="EMBL" id="KAK4103821.1"/>
    </source>
</evidence>
<feature type="region of interest" description="Disordered" evidence="1">
    <location>
        <begin position="69"/>
        <end position="90"/>
    </location>
</feature>
<proteinExistence type="predicted"/>
<accession>A0AAN6Q6I3</accession>
<sequence>MTLNLELFAASLARSLNSAQIPCVLWGHCLLNVNGVSSIVASVDFVVPDDCLETGAGAGAVAQHNDLRPCPDTESCSASSKRRTTPPPTFHLHLDSDPKFTVGLYLQQETLWLLPPLDHALLSPSKLSLPSQFALASDQTIFPPWRPGRGSGVYKAGTDCVIALRPHVLLEAYMRLFARDGGKIVGSFGISMIAYMSLYVDKDGLLDASLLPEPLKTSYRDFQSGKKSARQWMFELKEALNLARDSPDNDDTFAAQS</sequence>
<evidence type="ECO:0000256" key="1">
    <source>
        <dbReference type="SAM" id="MobiDB-lite"/>
    </source>
</evidence>
<dbReference type="EMBL" id="MU863627">
    <property type="protein sequence ID" value="KAK4103821.1"/>
    <property type="molecule type" value="Genomic_DNA"/>
</dbReference>
<dbReference type="AlphaFoldDB" id="A0AAN6Q6I3"/>
<reference evidence="2" key="2">
    <citation type="submission" date="2023-05" db="EMBL/GenBank/DDBJ databases">
        <authorList>
            <consortium name="Lawrence Berkeley National Laboratory"/>
            <person name="Steindorff A."/>
            <person name="Hensen N."/>
            <person name="Bonometti L."/>
            <person name="Westerberg I."/>
            <person name="Brannstrom I.O."/>
            <person name="Guillou S."/>
            <person name="Cros-Aarteil S."/>
            <person name="Calhoun S."/>
            <person name="Haridas S."/>
            <person name="Kuo A."/>
            <person name="Mondo S."/>
            <person name="Pangilinan J."/>
            <person name="Riley R."/>
            <person name="Labutti K."/>
            <person name="Andreopoulos B."/>
            <person name="Lipzen A."/>
            <person name="Chen C."/>
            <person name="Yanf M."/>
            <person name="Daum C."/>
            <person name="Ng V."/>
            <person name="Clum A."/>
            <person name="Ohm R."/>
            <person name="Martin F."/>
            <person name="Silar P."/>
            <person name="Natvig D."/>
            <person name="Lalanne C."/>
            <person name="Gautier V."/>
            <person name="Ament-Velasquez S.L."/>
            <person name="Kruys A."/>
            <person name="Hutchinson M.I."/>
            <person name="Powell A.J."/>
            <person name="Barry K."/>
            <person name="Miller A.N."/>
            <person name="Grigoriev I.V."/>
            <person name="Debuchy R."/>
            <person name="Gladieux P."/>
            <person name="Thoren M.H."/>
            <person name="Johannesson H."/>
        </authorList>
    </citation>
    <scope>NUCLEOTIDE SEQUENCE</scope>
    <source>
        <strain evidence="2">CBS 757.83</strain>
    </source>
</reference>
<organism evidence="2 3">
    <name type="scientific">Parathielavia hyrcaniae</name>
    <dbReference type="NCBI Taxonomy" id="113614"/>
    <lineage>
        <taxon>Eukaryota</taxon>
        <taxon>Fungi</taxon>
        <taxon>Dikarya</taxon>
        <taxon>Ascomycota</taxon>
        <taxon>Pezizomycotina</taxon>
        <taxon>Sordariomycetes</taxon>
        <taxon>Sordariomycetidae</taxon>
        <taxon>Sordariales</taxon>
        <taxon>Chaetomiaceae</taxon>
        <taxon>Parathielavia</taxon>
    </lineage>
</organism>
<dbReference type="Proteomes" id="UP001305647">
    <property type="component" value="Unassembled WGS sequence"/>
</dbReference>
<comment type="caution">
    <text evidence="2">The sequence shown here is derived from an EMBL/GenBank/DDBJ whole genome shotgun (WGS) entry which is preliminary data.</text>
</comment>
<name>A0AAN6Q6I3_9PEZI</name>
<reference evidence="2" key="1">
    <citation type="journal article" date="2023" name="Mol. Phylogenet. Evol.">
        <title>Genome-scale phylogeny and comparative genomics of the fungal order Sordariales.</title>
        <authorList>
            <person name="Hensen N."/>
            <person name="Bonometti L."/>
            <person name="Westerberg I."/>
            <person name="Brannstrom I.O."/>
            <person name="Guillou S."/>
            <person name="Cros-Aarteil S."/>
            <person name="Calhoun S."/>
            <person name="Haridas S."/>
            <person name="Kuo A."/>
            <person name="Mondo S."/>
            <person name="Pangilinan J."/>
            <person name="Riley R."/>
            <person name="LaButti K."/>
            <person name="Andreopoulos B."/>
            <person name="Lipzen A."/>
            <person name="Chen C."/>
            <person name="Yan M."/>
            <person name="Daum C."/>
            <person name="Ng V."/>
            <person name="Clum A."/>
            <person name="Steindorff A."/>
            <person name="Ohm R.A."/>
            <person name="Martin F."/>
            <person name="Silar P."/>
            <person name="Natvig D.O."/>
            <person name="Lalanne C."/>
            <person name="Gautier V."/>
            <person name="Ament-Velasquez S.L."/>
            <person name="Kruys A."/>
            <person name="Hutchinson M.I."/>
            <person name="Powell A.J."/>
            <person name="Barry K."/>
            <person name="Miller A.N."/>
            <person name="Grigoriev I.V."/>
            <person name="Debuchy R."/>
            <person name="Gladieux P."/>
            <person name="Hiltunen Thoren M."/>
            <person name="Johannesson H."/>
        </authorList>
    </citation>
    <scope>NUCLEOTIDE SEQUENCE</scope>
    <source>
        <strain evidence="2">CBS 757.83</strain>
    </source>
</reference>
<evidence type="ECO:0000313" key="3">
    <source>
        <dbReference type="Proteomes" id="UP001305647"/>
    </source>
</evidence>
<keyword evidence="3" id="KW-1185">Reference proteome</keyword>
<gene>
    <name evidence="2" type="ORF">N658DRAFT_513887</name>
</gene>
<protein>
    <submittedName>
        <fullName evidence="2">Uncharacterized protein</fullName>
    </submittedName>
</protein>